<feature type="domain" description="PAS fold-4" evidence="1">
    <location>
        <begin position="16"/>
        <end position="135"/>
    </location>
</feature>
<gene>
    <name evidence="2" type="ORF">NM203_00310</name>
</gene>
<reference evidence="2 3" key="1">
    <citation type="submission" date="2022-06" db="EMBL/GenBank/DDBJ databases">
        <title>Mycolicibacterium sp. CAU 1645 isolated from seawater.</title>
        <authorList>
            <person name="Kim W."/>
        </authorList>
    </citation>
    <scope>NUCLEOTIDE SEQUENCE [LARGE SCALE GENOMIC DNA]</scope>
    <source>
        <strain evidence="2 3">CAU 1645</strain>
    </source>
</reference>
<dbReference type="InterPro" id="IPR013656">
    <property type="entry name" value="PAS_4"/>
</dbReference>
<evidence type="ECO:0000259" key="1">
    <source>
        <dbReference type="Pfam" id="PF08448"/>
    </source>
</evidence>
<dbReference type="SUPFAM" id="SSF55785">
    <property type="entry name" value="PYP-like sensor domain (PAS domain)"/>
    <property type="match status" value="1"/>
</dbReference>
<accession>A0ABT1LUN7</accession>
<organism evidence="2 3">
    <name type="scientific">Mycolicibacterium arenosum</name>
    <dbReference type="NCBI Taxonomy" id="2952157"/>
    <lineage>
        <taxon>Bacteria</taxon>
        <taxon>Bacillati</taxon>
        <taxon>Actinomycetota</taxon>
        <taxon>Actinomycetes</taxon>
        <taxon>Mycobacteriales</taxon>
        <taxon>Mycobacteriaceae</taxon>
        <taxon>Mycolicibacterium</taxon>
    </lineage>
</organism>
<protein>
    <submittedName>
        <fullName evidence="2">PAS domain-containing protein</fullName>
    </submittedName>
</protein>
<dbReference type="Proteomes" id="UP001651690">
    <property type="component" value="Unassembled WGS sequence"/>
</dbReference>
<dbReference type="InterPro" id="IPR035965">
    <property type="entry name" value="PAS-like_dom_sf"/>
</dbReference>
<name>A0ABT1LUN7_9MYCO</name>
<dbReference type="Gene3D" id="3.30.450.20">
    <property type="entry name" value="PAS domain"/>
    <property type="match status" value="1"/>
</dbReference>
<evidence type="ECO:0000313" key="2">
    <source>
        <dbReference type="EMBL" id="MCP9270618.1"/>
    </source>
</evidence>
<dbReference type="RefSeq" id="WP_255057593.1">
    <property type="nucleotide sequence ID" value="NZ_JANDBD010000001.1"/>
</dbReference>
<proteinExistence type="predicted"/>
<dbReference type="EMBL" id="JANDBD010000001">
    <property type="protein sequence ID" value="MCP9270618.1"/>
    <property type="molecule type" value="Genomic_DNA"/>
</dbReference>
<keyword evidence="3" id="KW-1185">Reference proteome</keyword>
<dbReference type="Pfam" id="PF08448">
    <property type="entry name" value="PAS_4"/>
    <property type="match status" value="1"/>
</dbReference>
<comment type="caution">
    <text evidence="2">The sequence shown here is derived from an EMBL/GenBank/DDBJ whole genome shotgun (WGS) entry which is preliminary data.</text>
</comment>
<evidence type="ECO:0000313" key="3">
    <source>
        <dbReference type="Proteomes" id="UP001651690"/>
    </source>
</evidence>
<sequence length="220" mass="24079">MLNRATAAGIEQAAWFRVSPKPLALIDSDLRIRGVNTAYERAVDMPRERLLGEYVYDAFPDNPADPTAGDLANAIASVESVLRGTAPHCPGVLRHDVPDRHHPGGFAYRIWSPQNEPLIDGGRTIAVLHHARNVTSALPPGDAWATAVTLNEISRVADELGREFPLLPAKEVLGVLAHSHSVVIDAQAESDIERSKQMARLRLEVLTGRPARRVEMAQDR</sequence>